<dbReference type="PROSITE" id="PS51918">
    <property type="entry name" value="RADICAL_SAM"/>
    <property type="match status" value="1"/>
</dbReference>
<accession>X1R6Z8</accession>
<name>X1R6Z8_9ZZZZ</name>
<feature type="non-terminal residue" evidence="7">
    <location>
        <position position="1"/>
    </location>
</feature>
<dbReference type="PANTHER" id="PTHR43409">
    <property type="entry name" value="ANAEROBIC MAGNESIUM-PROTOPORPHYRIN IX MONOMETHYL ESTER CYCLASE-RELATED"/>
    <property type="match status" value="1"/>
</dbReference>
<reference evidence="7" key="1">
    <citation type="journal article" date="2014" name="Front. Microbiol.">
        <title>High frequency of phylogenetically diverse reductive dehalogenase-homologous genes in deep subseafloor sedimentary metagenomes.</title>
        <authorList>
            <person name="Kawai M."/>
            <person name="Futagami T."/>
            <person name="Toyoda A."/>
            <person name="Takaki Y."/>
            <person name="Nishi S."/>
            <person name="Hori S."/>
            <person name="Arai W."/>
            <person name="Tsubouchi T."/>
            <person name="Morono Y."/>
            <person name="Uchiyama I."/>
            <person name="Ito T."/>
            <person name="Fujiyama A."/>
            <person name="Inagaki F."/>
            <person name="Takami H."/>
        </authorList>
    </citation>
    <scope>NUCLEOTIDE SEQUENCE</scope>
    <source>
        <strain evidence="7">Expedition CK06-06</strain>
    </source>
</reference>
<evidence type="ECO:0000256" key="4">
    <source>
        <dbReference type="ARBA" id="ARBA00023004"/>
    </source>
</evidence>
<dbReference type="SUPFAM" id="SSF102114">
    <property type="entry name" value="Radical SAM enzymes"/>
    <property type="match status" value="1"/>
</dbReference>
<keyword evidence="4" id="KW-0408">Iron</keyword>
<sequence>DEISCWVKRGYSQFTVIDDNFTLLKNRVYGICEELERRNLTNLSLRLGNGVRADKLDYDLLKRMKEVGFWHIVISAEAGNNRILKNLNKRETIEEIKQAVKNACDVGFDVTLNFLVGSPGETWNDIEDSVKLALEFPVFEARFHNLIPFSKTKLFEWIRKNGHFVESPSKYLNYVSQWIDKPVFFDQHLSLDERKKALSYTAKIRKTIMQKSIQRKLKAWGLLGKIFAGILVSDWGQRMFYY</sequence>
<comment type="caution">
    <text evidence="7">The sequence shown here is derived from an EMBL/GenBank/DDBJ whole genome shotgun (WGS) entry which is preliminary data.</text>
</comment>
<feature type="domain" description="Radical SAM core" evidence="6">
    <location>
        <begin position="1"/>
        <end position="201"/>
    </location>
</feature>
<dbReference type="InterPro" id="IPR051198">
    <property type="entry name" value="BchE-like"/>
</dbReference>
<keyword evidence="3" id="KW-0479">Metal-binding</keyword>
<gene>
    <name evidence="7" type="ORF">S06H3_54062</name>
</gene>
<dbReference type="InterPro" id="IPR058240">
    <property type="entry name" value="rSAM_sf"/>
</dbReference>
<dbReference type="GO" id="GO:0046872">
    <property type="term" value="F:metal ion binding"/>
    <property type="evidence" value="ECO:0007669"/>
    <property type="project" value="UniProtKB-KW"/>
</dbReference>
<evidence type="ECO:0000256" key="1">
    <source>
        <dbReference type="ARBA" id="ARBA00001966"/>
    </source>
</evidence>
<dbReference type="AlphaFoldDB" id="X1R6Z8"/>
<dbReference type="Gene3D" id="3.80.30.20">
    <property type="entry name" value="tm_1862 like domain"/>
    <property type="match status" value="1"/>
</dbReference>
<protein>
    <recommendedName>
        <fullName evidence="6">Radical SAM core domain-containing protein</fullName>
    </recommendedName>
</protein>
<feature type="non-terminal residue" evidence="7">
    <location>
        <position position="242"/>
    </location>
</feature>
<comment type="cofactor">
    <cofactor evidence="1">
        <name>[4Fe-4S] cluster</name>
        <dbReference type="ChEBI" id="CHEBI:49883"/>
    </cofactor>
</comment>
<dbReference type="GO" id="GO:0051536">
    <property type="term" value="F:iron-sulfur cluster binding"/>
    <property type="evidence" value="ECO:0007669"/>
    <property type="project" value="UniProtKB-KW"/>
</dbReference>
<dbReference type="InterPro" id="IPR023404">
    <property type="entry name" value="rSAM_horseshoe"/>
</dbReference>
<dbReference type="GO" id="GO:0003824">
    <property type="term" value="F:catalytic activity"/>
    <property type="evidence" value="ECO:0007669"/>
    <property type="project" value="InterPro"/>
</dbReference>
<evidence type="ECO:0000313" key="7">
    <source>
        <dbReference type="EMBL" id="GAI58915.1"/>
    </source>
</evidence>
<evidence type="ECO:0000256" key="5">
    <source>
        <dbReference type="ARBA" id="ARBA00023014"/>
    </source>
</evidence>
<keyword evidence="2" id="KW-0949">S-adenosyl-L-methionine</keyword>
<evidence type="ECO:0000256" key="3">
    <source>
        <dbReference type="ARBA" id="ARBA00022723"/>
    </source>
</evidence>
<evidence type="ECO:0000256" key="2">
    <source>
        <dbReference type="ARBA" id="ARBA00022691"/>
    </source>
</evidence>
<dbReference type="InterPro" id="IPR007197">
    <property type="entry name" value="rSAM"/>
</dbReference>
<dbReference type="InterPro" id="IPR006638">
    <property type="entry name" value="Elp3/MiaA/NifB-like_rSAM"/>
</dbReference>
<dbReference type="SMART" id="SM00729">
    <property type="entry name" value="Elp3"/>
    <property type="match status" value="1"/>
</dbReference>
<dbReference type="Pfam" id="PF04055">
    <property type="entry name" value="Radical_SAM"/>
    <property type="match status" value="1"/>
</dbReference>
<evidence type="ECO:0000259" key="6">
    <source>
        <dbReference type="PROSITE" id="PS51918"/>
    </source>
</evidence>
<organism evidence="7">
    <name type="scientific">marine sediment metagenome</name>
    <dbReference type="NCBI Taxonomy" id="412755"/>
    <lineage>
        <taxon>unclassified sequences</taxon>
        <taxon>metagenomes</taxon>
        <taxon>ecological metagenomes</taxon>
    </lineage>
</organism>
<proteinExistence type="predicted"/>
<dbReference type="EMBL" id="BARV01034538">
    <property type="protein sequence ID" value="GAI58915.1"/>
    <property type="molecule type" value="Genomic_DNA"/>
</dbReference>
<keyword evidence="5" id="KW-0411">Iron-sulfur</keyword>